<reference evidence="2" key="2">
    <citation type="journal article" date="2022" name="Microbiol. Resour. Announc.">
        <title>Metagenome Sequencing to Explore Phylogenomics of Terrestrial Cyanobacteria.</title>
        <authorList>
            <person name="Ward R.D."/>
            <person name="Stajich J.E."/>
            <person name="Johansen J.R."/>
            <person name="Huntemann M."/>
            <person name="Clum A."/>
            <person name="Foster B."/>
            <person name="Foster B."/>
            <person name="Roux S."/>
            <person name="Palaniappan K."/>
            <person name="Varghese N."/>
            <person name="Mukherjee S."/>
            <person name="Reddy T.B.K."/>
            <person name="Daum C."/>
            <person name="Copeland A."/>
            <person name="Chen I.A."/>
            <person name="Ivanova N.N."/>
            <person name="Kyrpides N.C."/>
            <person name="Shapiro N."/>
            <person name="Eloe-Fadrosh E.A."/>
            <person name="Pietrasiak N."/>
        </authorList>
    </citation>
    <scope>NUCLEOTIDE SEQUENCE</scope>
    <source>
        <strain evidence="2">JT2-VF2</strain>
    </source>
</reference>
<evidence type="ECO:0000256" key="1">
    <source>
        <dbReference type="SAM" id="MobiDB-lite"/>
    </source>
</evidence>
<gene>
    <name evidence="2" type="ORF">KME32_10645</name>
</gene>
<reference evidence="2" key="1">
    <citation type="submission" date="2021-05" db="EMBL/GenBank/DDBJ databases">
        <authorList>
            <person name="Pietrasiak N."/>
            <person name="Ward R."/>
            <person name="Stajich J.E."/>
            <person name="Kurbessoian T."/>
        </authorList>
    </citation>
    <scope>NUCLEOTIDE SEQUENCE</scope>
    <source>
        <strain evidence="2">JT2-VF2</strain>
    </source>
</reference>
<evidence type="ECO:0000313" key="3">
    <source>
        <dbReference type="Proteomes" id="UP000715781"/>
    </source>
</evidence>
<dbReference type="AlphaFoldDB" id="A0A951PXD1"/>
<comment type="caution">
    <text evidence="2">The sequence shown here is derived from an EMBL/GenBank/DDBJ whole genome shotgun (WGS) entry which is preliminary data.</text>
</comment>
<evidence type="ECO:0000313" key="2">
    <source>
        <dbReference type="EMBL" id="MBW4561592.1"/>
    </source>
</evidence>
<dbReference type="EMBL" id="JAHHHN010000005">
    <property type="protein sequence ID" value="MBW4561592.1"/>
    <property type="molecule type" value="Genomic_DNA"/>
</dbReference>
<dbReference type="Proteomes" id="UP000715781">
    <property type="component" value="Unassembled WGS sequence"/>
</dbReference>
<accession>A0A951PXD1</accession>
<protein>
    <submittedName>
        <fullName evidence="2">Uncharacterized protein</fullName>
    </submittedName>
</protein>
<proteinExistence type="predicted"/>
<name>A0A951PXD1_9NOST</name>
<sequence>MGFRVQVGKGHGAWGRITNARSRQLPQVRKPAHDTGSPMPQAKGKIHPTPLVGVGFIADFR</sequence>
<organism evidence="2 3">
    <name type="scientific">Mojavia pulchra JT2-VF2</name>
    <dbReference type="NCBI Taxonomy" id="287848"/>
    <lineage>
        <taxon>Bacteria</taxon>
        <taxon>Bacillati</taxon>
        <taxon>Cyanobacteriota</taxon>
        <taxon>Cyanophyceae</taxon>
        <taxon>Nostocales</taxon>
        <taxon>Nostocaceae</taxon>
    </lineage>
</organism>
<feature type="region of interest" description="Disordered" evidence="1">
    <location>
        <begin position="1"/>
        <end position="48"/>
    </location>
</feature>